<dbReference type="AlphaFoldDB" id="A0A4Y7TU42"/>
<accession>A0A4Y7TU42</accession>
<comment type="caution">
    <text evidence="2">The sequence shown here is derived from an EMBL/GenBank/DDBJ whole genome shotgun (WGS) entry which is preliminary data.</text>
</comment>
<keyword evidence="1" id="KW-1133">Transmembrane helix</keyword>
<dbReference type="Proteomes" id="UP000298030">
    <property type="component" value="Unassembled WGS sequence"/>
</dbReference>
<keyword evidence="1" id="KW-0472">Membrane</keyword>
<sequence length="247" mass="27611">MPYKSSQSVERFRSSILYKFALPIWQAFRIVFGFTSCLPIAMAASSTLEIVGRILVDARSLSCRWLGANVIVHTSVALYPTHPVPGRATLILHQALLNCNGATVDFICTLVGYPSDYFRVLAQANRCKLRARRRPDNSPVSWLTDVTGELWGFFPTLSDLTGDDMHKCVYVVQNIQILVHRCEMAVYGSGYTPQLRRSVTLRHAPDPETQIPATPSCVAYIFVPNALGGPKVFRGIDEKHIFYFAKV</sequence>
<keyword evidence="1" id="KW-0812">Transmembrane</keyword>
<gene>
    <name evidence="2" type="ORF">FA13DRAFT_1705806</name>
</gene>
<keyword evidence="3" id="KW-1185">Reference proteome</keyword>
<proteinExistence type="predicted"/>
<evidence type="ECO:0000313" key="2">
    <source>
        <dbReference type="EMBL" id="TEB37686.1"/>
    </source>
</evidence>
<protein>
    <submittedName>
        <fullName evidence="2">Uncharacterized protein</fullName>
    </submittedName>
</protein>
<evidence type="ECO:0000313" key="3">
    <source>
        <dbReference type="Proteomes" id="UP000298030"/>
    </source>
</evidence>
<organism evidence="2 3">
    <name type="scientific">Coprinellus micaceus</name>
    <name type="common">Glistening ink-cap mushroom</name>
    <name type="synonym">Coprinus micaceus</name>
    <dbReference type="NCBI Taxonomy" id="71717"/>
    <lineage>
        <taxon>Eukaryota</taxon>
        <taxon>Fungi</taxon>
        <taxon>Dikarya</taxon>
        <taxon>Basidiomycota</taxon>
        <taxon>Agaricomycotina</taxon>
        <taxon>Agaricomycetes</taxon>
        <taxon>Agaricomycetidae</taxon>
        <taxon>Agaricales</taxon>
        <taxon>Agaricineae</taxon>
        <taxon>Psathyrellaceae</taxon>
        <taxon>Coprinellus</taxon>
    </lineage>
</organism>
<reference evidence="2 3" key="1">
    <citation type="journal article" date="2019" name="Nat. Ecol. Evol.">
        <title>Megaphylogeny resolves global patterns of mushroom evolution.</title>
        <authorList>
            <person name="Varga T."/>
            <person name="Krizsan K."/>
            <person name="Foldi C."/>
            <person name="Dima B."/>
            <person name="Sanchez-Garcia M."/>
            <person name="Sanchez-Ramirez S."/>
            <person name="Szollosi G.J."/>
            <person name="Szarkandi J.G."/>
            <person name="Papp V."/>
            <person name="Albert L."/>
            <person name="Andreopoulos W."/>
            <person name="Angelini C."/>
            <person name="Antonin V."/>
            <person name="Barry K.W."/>
            <person name="Bougher N.L."/>
            <person name="Buchanan P."/>
            <person name="Buyck B."/>
            <person name="Bense V."/>
            <person name="Catcheside P."/>
            <person name="Chovatia M."/>
            <person name="Cooper J."/>
            <person name="Damon W."/>
            <person name="Desjardin D."/>
            <person name="Finy P."/>
            <person name="Geml J."/>
            <person name="Haridas S."/>
            <person name="Hughes K."/>
            <person name="Justo A."/>
            <person name="Karasinski D."/>
            <person name="Kautmanova I."/>
            <person name="Kiss B."/>
            <person name="Kocsube S."/>
            <person name="Kotiranta H."/>
            <person name="LaButti K.M."/>
            <person name="Lechner B.E."/>
            <person name="Liimatainen K."/>
            <person name="Lipzen A."/>
            <person name="Lukacs Z."/>
            <person name="Mihaltcheva S."/>
            <person name="Morgado L.N."/>
            <person name="Niskanen T."/>
            <person name="Noordeloos M.E."/>
            <person name="Ohm R.A."/>
            <person name="Ortiz-Santana B."/>
            <person name="Ovrebo C."/>
            <person name="Racz N."/>
            <person name="Riley R."/>
            <person name="Savchenko A."/>
            <person name="Shiryaev A."/>
            <person name="Soop K."/>
            <person name="Spirin V."/>
            <person name="Szebenyi C."/>
            <person name="Tomsovsky M."/>
            <person name="Tulloss R.E."/>
            <person name="Uehling J."/>
            <person name="Grigoriev I.V."/>
            <person name="Vagvolgyi C."/>
            <person name="Papp T."/>
            <person name="Martin F.M."/>
            <person name="Miettinen O."/>
            <person name="Hibbett D.S."/>
            <person name="Nagy L.G."/>
        </authorList>
    </citation>
    <scope>NUCLEOTIDE SEQUENCE [LARGE SCALE GENOMIC DNA]</scope>
    <source>
        <strain evidence="2 3">FP101781</strain>
    </source>
</reference>
<feature type="transmembrane region" description="Helical" evidence="1">
    <location>
        <begin position="20"/>
        <end position="44"/>
    </location>
</feature>
<name>A0A4Y7TU42_COPMI</name>
<dbReference type="EMBL" id="QPFP01000004">
    <property type="protein sequence ID" value="TEB37686.1"/>
    <property type="molecule type" value="Genomic_DNA"/>
</dbReference>
<evidence type="ECO:0000256" key="1">
    <source>
        <dbReference type="SAM" id="Phobius"/>
    </source>
</evidence>